<dbReference type="Proteomes" id="UP000092460">
    <property type="component" value="Unassembled WGS sequence"/>
</dbReference>
<dbReference type="EMBL" id="JXJN01003615">
    <property type="status" value="NOT_ANNOTATED_CDS"/>
    <property type="molecule type" value="Genomic_DNA"/>
</dbReference>
<evidence type="ECO:0000313" key="2">
    <source>
        <dbReference type="EnsemblMetazoa" id="GPPI009054-PA"/>
    </source>
</evidence>
<accession>A0A1B0AUE3</accession>
<evidence type="ECO:0000256" key="1">
    <source>
        <dbReference type="SAM" id="Phobius"/>
    </source>
</evidence>
<organism evidence="2 3">
    <name type="scientific">Glossina palpalis gambiensis</name>
    <dbReference type="NCBI Taxonomy" id="67801"/>
    <lineage>
        <taxon>Eukaryota</taxon>
        <taxon>Metazoa</taxon>
        <taxon>Ecdysozoa</taxon>
        <taxon>Arthropoda</taxon>
        <taxon>Hexapoda</taxon>
        <taxon>Insecta</taxon>
        <taxon>Pterygota</taxon>
        <taxon>Neoptera</taxon>
        <taxon>Endopterygota</taxon>
        <taxon>Diptera</taxon>
        <taxon>Brachycera</taxon>
        <taxon>Muscomorpha</taxon>
        <taxon>Hippoboscoidea</taxon>
        <taxon>Glossinidae</taxon>
        <taxon>Glossina</taxon>
    </lineage>
</organism>
<dbReference type="VEuPathDB" id="VectorBase:GPPI009054"/>
<proteinExistence type="predicted"/>
<dbReference type="AlphaFoldDB" id="A0A1B0AUE3"/>
<keyword evidence="1" id="KW-0812">Transmembrane</keyword>
<dbReference type="EMBL" id="JXJN01003614">
    <property type="status" value="NOT_ANNOTATED_CDS"/>
    <property type="molecule type" value="Genomic_DNA"/>
</dbReference>
<dbReference type="EnsemblMetazoa" id="GPPI009054-RA">
    <property type="protein sequence ID" value="GPPI009054-PA"/>
    <property type="gene ID" value="GPPI009054"/>
</dbReference>
<protein>
    <submittedName>
        <fullName evidence="2">Uncharacterized protein</fullName>
    </submittedName>
</protein>
<keyword evidence="1" id="KW-0472">Membrane</keyword>
<keyword evidence="1" id="KW-1133">Transmembrane helix</keyword>
<evidence type="ECO:0000313" key="3">
    <source>
        <dbReference type="Proteomes" id="UP000092460"/>
    </source>
</evidence>
<dbReference type="EMBL" id="JXJN01003613">
    <property type="status" value="NOT_ANNOTATED_CDS"/>
    <property type="molecule type" value="Genomic_DNA"/>
</dbReference>
<name>A0A1B0AUE3_9MUSC</name>
<reference evidence="3" key="1">
    <citation type="submission" date="2015-01" db="EMBL/GenBank/DDBJ databases">
        <authorList>
            <person name="Aksoy S."/>
            <person name="Warren W."/>
            <person name="Wilson R.K."/>
        </authorList>
    </citation>
    <scope>NUCLEOTIDE SEQUENCE [LARGE SCALE GENOMIC DNA]</scope>
    <source>
        <strain evidence="3">IAEA</strain>
    </source>
</reference>
<reference evidence="2" key="2">
    <citation type="submission" date="2020-05" db="UniProtKB">
        <authorList>
            <consortium name="EnsemblMetazoa"/>
        </authorList>
    </citation>
    <scope>IDENTIFICATION</scope>
    <source>
        <strain evidence="2">IAEA</strain>
    </source>
</reference>
<feature type="transmembrane region" description="Helical" evidence="1">
    <location>
        <begin position="45"/>
        <end position="67"/>
    </location>
</feature>
<keyword evidence="3" id="KW-1185">Reference proteome</keyword>
<sequence>FVATSVHHKYKSNASFVILCTPTTDNTITASRDFKAKKTGVEKTLCYPFILHLSITIVIFSIFIFVLPENFALQSHIIISALWPMYHKGVAIIGLQPKLKLCWQLKQLIIYFIKTFRNSCGFDQLVVLASNRNISVLRIVRIVRRNLKIPPPLASKESRASINQSVGRVNSFEIHRETEVHNLIIANV</sequence>